<accession>A0A174GG81</accession>
<sequence>MKRTKEMKKEWIAELKKMQKSYQGEISPDDLPFDLTAELGEVVTVELKSPGVYYIATKKAGDIPECPEVYVVTADAPAISEKAWTYGQEFPGHPDLRVYDILQPKSGRYIIDFEMRRYQIKCHLPEIEDEDSLYTAALYGAEEHPDYFGAFPVPSFTPRGFTVRHKTILNGVYWLETDRCEEMLAVCYPIWKSDISIPEQNQGEQLEYDRMYGIDNTLGYLFFSKQNSVIPLHELSLFYPEIKESSVVDMDALLNAICEFYPEYVTIHNEEEAKFEHGRFIKETPGVGTEFIKF</sequence>
<evidence type="ECO:0000313" key="6">
    <source>
        <dbReference type="Proteomes" id="UP000434475"/>
    </source>
</evidence>
<dbReference type="EMBL" id="WKPR01000054">
    <property type="protein sequence ID" value="MSB22818.1"/>
    <property type="molecule type" value="Genomic_DNA"/>
</dbReference>
<gene>
    <name evidence="1" type="ORF">ERS852411_01849</name>
    <name evidence="3" type="ORF">GKE90_17895</name>
    <name evidence="2" type="ORF">GKE97_25510</name>
</gene>
<reference evidence="5 6" key="2">
    <citation type="journal article" date="2019" name="Nat. Med.">
        <title>A library of human gut bacterial isolates paired with longitudinal multiomics data enables mechanistic microbiome research.</title>
        <authorList>
            <person name="Poyet M."/>
            <person name="Groussin M."/>
            <person name="Gibbons S.M."/>
            <person name="Avila-Pacheco J."/>
            <person name="Jiang X."/>
            <person name="Kearney S.M."/>
            <person name="Perrotta A.R."/>
            <person name="Berdy B."/>
            <person name="Zhao S."/>
            <person name="Lieberman T.D."/>
            <person name="Swanson P.K."/>
            <person name="Smith M."/>
            <person name="Roesemann S."/>
            <person name="Alexander J.E."/>
            <person name="Rich S.A."/>
            <person name="Livny J."/>
            <person name="Vlamakis H."/>
            <person name="Clish C."/>
            <person name="Bullock K."/>
            <person name="Deik A."/>
            <person name="Scott J."/>
            <person name="Pierce K.A."/>
            <person name="Xavier R.J."/>
            <person name="Alm E.J."/>
        </authorList>
    </citation>
    <scope>NUCLEOTIDE SEQUENCE [LARGE SCALE GENOMIC DNA]</scope>
    <source>
        <strain evidence="2 6">BIOML-A2</strain>
        <strain evidence="3 5">BIOML-A5</strain>
    </source>
</reference>
<organism evidence="1 4">
    <name type="scientific">Flavonifractor plautii</name>
    <name type="common">Fusobacterium plautii</name>
    <dbReference type="NCBI Taxonomy" id="292800"/>
    <lineage>
        <taxon>Bacteria</taxon>
        <taxon>Bacillati</taxon>
        <taxon>Bacillota</taxon>
        <taxon>Clostridia</taxon>
        <taxon>Eubacteriales</taxon>
        <taxon>Oscillospiraceae</taxon>
        <taxon>Flavonifractor</taxon>
    </lineage>
</organism>
<dbReference type="EMBL" id="CYZT01000126">
    <property type="protein sequence ID" value="CUO61562.1"/>
    <property type="molecule type" value="Genomic_DNA"/>
</dbReference>
<protein>
    <submittedName>
        <fullName evidence="1">Uncharacterized protein</fullName>
    </submittedName>
</protein>
<evidence type="ECO:0000313" key="2">
    <source>
        <dbReference type="EMBL" id="MSB22818.1"/>
    </source>
</evidence>
<evidence type="ECO:0000313" key="5">
    <source>
        <dbReference type="Proteomes" id="UP000429811"/>
    </source>
</evidence>
<evidence type="ECO:0000313" key="4">
    <source>
        <dbReference type="Proteomes" id="UP000095746"/>
    </source>
</evidence>
<reference evidence="1 4" key="1">
    <citation type="submission" date="2015-09" db="EMBL/GenBank/DDBJ databases">
        <authorList>
            <consortium name="Pathogen Informatics"/>
        </authorList>
    </citation>
    <scope>NUCLEOTIDE SEQUENCE [LARGE SCALE GENOMIC DNA]</scope>
    <source>
        <strain evidence="1 4">2789STDY5608854</strain>
    </source>
</reference>
<evidence type="ECO:0000313" key="3">
    <source>
        <dbReference type="EMBL" id="MSB50542.1"/>
    </source>
</evidence>
<proteinExistence type="predicted"/>
<dbReference type="AlphaFoldDB" id="A0A174GG81"/>
<dbReference type="RefSeq" id="WP_021632408.1">
    <property type="nucleotide sequence ID" value="NZ_JADMVC010000061.1"/>
</dbReference>
<dbReference type="EMBL" id="WKPO01000036">
    <property type="protein sequence ID" value="MSB50542.1"/>
    <property type="molecule type" value="Genomic_DNA"/>
</dbReference>
<dbReference type="Proteomes" id="UP000095746">
    <property type="component" value="Unassembled WGS sequence"/>
</dbReference>
<dbReference type="Proteomes" id="UP000434475">
    <property type="component" value="Unassembled WGS sequence"/>
</dbReference>
<name>A0A174GG81_FLAPL</name>
<dbReference type="Proteomes" id="UP000429811">
    <property type="component" value="Unassembled WGS sequence"/>
</dbReference>
<evidence type="ECO:0000313" key="1">
    <source>
        <dbReference type="EMBL" id="CUO61562.1"/>
    </source>
</evidence>